<dbReference type="GO" id="GO:0030246">
    <property type="term" value="F:carbohydrate binding"/>
    <property type="evidence" value="ECO:0007669"/>
    <property type="project" value="InterPro"/>
</dbReference>
<comment type="caution">
    <text evidence="12">The sequence shown here is derived from an EMBL/GenBank/DDBJ whole genome shotgun (WGS) entry which is preliminary data.</text>
</comment>
<dbReference type="InterPro" id="IPR018391">
    <property type="entry name" value="PQQ_b-propeller_rpt"/>
</dbReference>
<keyword evidence="2 6" id="KW-0645">Protease</keyword>
<feature type="domain" description="Inhibitor I9" evidence="10">
    <location>
        <begin position="123"/>
        <end position="222"/>
    </location>
</feature>
<dbReference type="InterPro" id="IPR023827">
    <property type="entry name" value="Peptidase_S8_Asp-AS"/>
</dbReference>
<dbReference type="SUPFAM" id="SSF49464">
    <property type="entry name" value="Carboxypeptidase regulatory domain-like"/>
    <property type="match status" value="7"/>
</dbReference>
<dbReference type="Gene3D" id="3.40.50.200">
    <property type="entry name" value="Peptidase S8/S53 domain"/>
    <property type="match status" value="1"/>
</dbReference>
<feature type="active site" description="Charge relay system" evidence="5 6">
    <location>
        <position position="476"/>
    </location>
</feature>
<dbReference type="SUPFAM" id="SSF52743">
    <property type="entry name" value="Subtilisin-like"/>
    <property type="match status" value="1"/>
</dbReference>
<dbReference type="InterPro" id="IPR013784">
    <property type="entry name" value="Carb-bd-like_fold"/>
</dbReference>
<dbReference type="InterPro" id="IPR022398">
    <property type="entry name" value="Peptidase_S8_His-AS"/>
</dbReference>
<dbReference type="SMART" id="SM00564">
    <property type="entry name" value="PQQ"/>
    <property type="match status" value="7"/>
</dbReference>
<keyword evidence="4 6" id="KW-0720">Serine protease</keyword>
<dbReference type="PANTHER" id="PTHR43806">
    <property type="entry name" value="PEPTIDASE S8"/>
    <property type="match status" value="1"/>
</dbReference>
<dbReference type="Pfam" id="PF00082">
    <property type="entry name" value="Peptidase_S8"/>
    <property type="match status" value="1"/>
</dbReference>
<evidence type="ECO:0000256" key="1">
    <source>
        <dbReference type="ARBA" id="ARBA00011073"/>
    </source>
</evidence>
<proteinExistence type="inferred from homology"/>
<feature type="active site" description="Charge relay system" evidence="5 6">
    <location>
        <position position="264"/>
    </location>
</feature>
<dbReference type="Pfam" id="PF05922">
    <property type="entry name" value="Inhibitor_I9"/>
    <property type="match status" value="1"/>
</dbReference>
<evidence type="ECO:0000256" key="6">
    <source>
        <dbReference type="PROSITE-ProRule" id="PRU01240"/>
    </source>
</evidence>
<feature type="active site" description="Charge relay system" evidence="5 6">
    <location>
        <position position="306"/>
    </location>
</feature>
<feature type="domain" description="Peptidase S8/S53" evidence="9">
    <location>
        <begin position="255"/>
        <end position="526"/>
    </location>
</feature>
<accession>A0A6N8FR54</accession>
<comment type="similarity">
    <text evidence="1 6 7">Belongs to the peptidase S8 family.</text>
</comment>
<dbReference type="SUPFAM" id="SSF50998">
    <property type="entry name" value="Quinoprotein alcohol dehydrogenase-like"/>
    <property type="match status" value="2"/>
</dbReference>
<evidence type="ECO:0000313" key="12">
    <source>
        <dbReference type="EMBL" id="MUK90198.1"/>
    </source>
</evidence>
<dbReference type="InterPro" id="IPR029062">
    <property type="entry name" value="Class_I_gatase-like"/>
</dbReference>
<dbReference type="PROSITE" id="PS51892">
    <property type="entry name" value="SUBTILASE"/>
    <property type="match status" value="1"/>
</dbReference>
<dbReference type="PROSITE" id="PS00136">
    <property type="entry name" value="SUBTILASE_ASP"/>
    <property type="match status" value="1"/>
</dbReference>
<sequence length="3029" mass="329347">MRIHKGKHQRYVSILMIFLLMLSLFTPQIALAEEKVDLDLNTLEEDLELEKILEEQVTTNEEKQNGDDQVTFSKEDGLPRLVEGLEKSGQASEKESQQTEEKLEGKVEKGLFAAFEEEETVDVIIHMKDDSDQVSLFREAEQASNRTERIIKVQSHLQNVAEKSQTNLLKQLDDLSKKKQVENVQPLWIINGVAANVTEEALKVISERDDVEKILREEIYEVPEVTVEDSSPRLPEWGLEKVNAPDVWGQYGVDGEGIVVGIMDTGVEGTHEALSHNYRGRDGNHTSSWADFSGNGYGTPHDGNGHGTHVAGTAVGGGDGEPIGVAPGAEWIAAKIFDDRGYASESGIHQAFQWFLAPGGDPANAPHVVNNSWGNSNTYNTNFYEGVQAWVAAGIIPLFAAGNDGPGSQTIGSPASFPESLAIGATDINDQIASFSSRGPVFWDGERYLKPEVSAPGHEIYSAWPGNGYHTISGTSMAAPHATGVIALILQANPDLSIEEMRELLQQTARSEMHMGDLPNDLYGHGIINAYQAVTEAGYAGEVIGTVTDENGDPIPARVIIEEENLDMEVAEDGSFAFKLREGTHDVTVEAFGYHTGEWTVTIAKDEILEVDWQLIAADQFNIEGTITKADGTPVAFAYVQVQDTPLEAVRTDERGTFSIQGVPEGEYQLVVTGKGITSFGEQVLVNEHVNVDIQVEDSQLSFDSNWQTANNNNSRNAVSEEDISLALLEETWSAGVSGNVVFSSPAVNEDTVVVTTDQGNVQAFDLENGEEKWTFRTGSLNRSTPTINGDMVFVTGGQNGRVYALNIDSGVVVWETTTGNLPIYETPLYENGSLYLTSSTDDETVVSALDAETGDTIWTTSINSDSYFGAALAGDQLILGSVEGSTLYALSKQDGSEQWTFEISRGGFASHPAVVGDTIYAFSTDFGNNGSLWAIDANSGEEVWSASGIGDTQAASPVVYDDVVVVSSASNPSLKGFDRQTGELIWENRYVTTSVNNGAVSSNGMLFMVDSTGALKAIDVFSGQIRGQWTLDASSSSTPAIMAGQIVVATQTGVKTFSSPGVLSGIIEDTQGNPVSGIARVQGTDLKAEADEEGKFELVVLPGEYDVTIGKYGLEQVHETMEFQSGYVHNKTYSLDVVQEGQLSGQIVDNRSGEAVSDVTVVIQDSGLEATTNEEGVFTFAEVFEGTYQLVLQASGYVDTKETVEVVAGQMTEVNLGLDPIDVAVLNDYDSTVSNLLNQNGIPAEESEWDTIVGELSNYEVVYLNGAYTSGGWTPDEADMDALLEEAKAQGVSVVFADTWGPNYGSIEDISEIYGDPRTLQSDHTDTRISLIIEQEHPIFGDKSVGDRVTLMNSGKATWFNGYSGRSLATLGSGRLGEVGTGVAYKPVSDDSAHLLLATHAVASWNSPTQNWLPDQHEILLNGVSYLIEDSTFGQLDGQVVDEQGNPIEARVEVLETGVHANTDGNGQFSIYHDEGVFEVEVRLSGYETQVIEVEFVHGEVRSETIELVASHEGQLTGLVTDSNSASPIGDVTVVLANADGEVIVEATTSSNGYYEFTDLAADTYTISFNHENYVLATDTFEVTGASLEVNQELTPAPSVAILGDRTYSSDNLEWILSGVNISTTNYTSISTLADEIENYDVVYFNNGSSINETNFNAFEQAADEHGVSVIYGDTYFSGGGIQHLNSLREDPALRERINVRSSAAQYVVHESHPIFGDHEPGESVNILYQNGSRVTAFDEYSGFPLADIKHEENNDSHGLGVAYKPRTGDSLELLMSGHSIALAHTGEDYTEAGLHMFVDAVIWAAYEQFNVISGSVTDENGQALDAEVTVEVNGTTLTEYTTKEDADFSIASPDGKAIVTITAYGYDTETFEIQVNESIEPLIVNMKEKSNVGALEGFVTNSALMDAVEDVHIDVIGYPREATTDAQGYYRIDVLEPGTYEVVITKDDFLQENLTVEIEPSETKSLDINLRPSPTVGIIVDAQSSSATTLAEYLENRGYHTVSMFYDDLEMLDEVDVVFANSDYNNSLIPDEDTFRDFVEALDESETSVIWTGQHGGRGSIRYLIDYLGDPGVEYRGSGSGTLTAQILEDHPIFEGVDETFEYTANSGYYYGFDEYTGTILADYDKEGVEEDGYMVGFKGRTTGSVEILLGGMTIGYGFHPEDAHFDENRERIINNAILWAIENNESFAGEIRGQVTNEREQSIQAEVTVEETGHSVMTDREGNFFLGLPEGTYTLQIDAFGHQSDSFEVTVTNGEVVEEGFVLQSENIGELTGEIRANASGDLIEGATVEVLGTPLLAETDSEGMFTLAIPEGSYEVRVTAAGYQPQSLDVTIEANETTSVHVSLQDSEAIALIGSSLNHNRLIPFLEENGYEITPFDRDEHGLVKENIADFALVIFNDSAFSMSETDFTELIDAADDAQVSMIFANQFGAGSINHLRDYYGDPESTSTGFVPNVIEYRVLEEHPIFRGYSVDDTIDVLVNEGANQQYAVFENYSGTTIADITHPEEGRIGSGLAYDFRSSNHVHVLLGSLASSSYGSPENRWTEDARTIYINAIDWALNASLGEINGVVQTAEGDPIAGATVMIEEANISVQTNDQGRYTIGVGIGEHMVSVQAIGYEPVQETVMVENVGDVVELNFTLEESEQMTLYGQVMEQSSGEGLQDVSITAEEVETGMEFTSVTDEDGNYQIAELLEGTYEVTFNKEGYHPVVETVTIENGQNTELNVTISSYNIAVLGDYKGELSSLLQENNLAAEETDWSVIDHTNLYDIIIVNSSKGTVEDMEALVQASDEHQTSLVFLDTWGTDGSIRLLGETLGNPSMDQQGYNEGDVMISGDLDHPIFAGFDTESIQVLAEKSPYATFKDYQGKIIGNVKVDSEEKGDSIAYSFRSNDHVHLLLSAFEVNNMVGPNRGWTEEGTQLFVQAVEWAKDAETELPSQPQWKKDEDEFRGNGQIVVGGKADPNTTLRIMTDGQQIAEVTTNPSGVFTTKLNLDEGTYELFAEVVREDATVRSEPMLVTVKAKAGKSR</sequence>
<name>A0A6N8FR54_9BACI</name>
<dbReference type="SUPFAM" id="SSF49452">
    <property type="entry name" value="Starch-binding domain-like"/>
    <property type="match status" value="4"/>
</dbReference>
<dbReference type="InterPro" id="IPR036852">
    <property type="entry name" value="Peptidase_S8/S53_dom_sf"/>
</dbReference>
<evidence type="ECO:0000256" key="2">
    <source>
        <dbReference type="ARBA" id="ARBA00022670"/>
    </source>
</evidence>
<keyword evidence="3 6" id="KW-0378">Hydrolase</keyword>
<dbReference type="Pfam" id="PF13620">
    <property type="entry name" value="CarboxypepD_reg"/>
    <property type="match status" value="8"/>
</dbReference>
<evidence type="ECO:0000259" key="10">
    <source>
        <dbReference type="Pfam" id="PF05922"/>
    </source>
</evidence>
<dbReference type="GO" id="GO:0004252">
    <property type="term" value="F:serine-type endopeptidase activity"/>
    <property type="evidence" value="ECO:0007669"/>
    <property type="project" value="UniProtKB-UniRule"/>
</dbReference>
<dbReference type="PROSITE" id="PS00137">
    <property type="entry name" value="SUBTILASE_HIS"/>
    <property type="match status" value="1"/>
</dbReference>
<evidence type="ECO:0000259" key="9">
    <source>
        <dbReference type="Pfam" id="PF00082"/>
    </source>
</evidence>
<dbReference type="RefSeq" id="WP_155670768.1">
    <property type="nucleotide sequence ID" value="NZ_WOCA01000018.1"/>
</dbReference>
<reference evidence="12 13" key="1">
    <citation type="submission" date="2019-11" db="EMBL/GenBank/DDBJ databases">
        <authorList>
            <person name="Li X."/>
        </authorList>
    </citation>
    <scope>NUCLEOTIDE SEQUENCE [LARGE SCALE GENOMIC DNA]</scope>
    <source>
        <strain evidence="12 13">L9</strain>
    </source>
</reference>
<dbReference type="PRINTS" id="PR00723">
    <property type="entry name" value="SUBTILISIN"/>
</dbReference>
<dbReference type="Gene3D" id="2.130.10.10">
    <property type="entry name" value="YVTN repeat-like/Quinoprotein amine dehydrogenase"/>
    <property type="match status" value="1"/>
</dbReference>
<evidence type="ECO:0000256" key="7">
    <source>
        <dbReference type="RuleBase" id="RU003355"/>
    </source>
</evidence>
<evidence type="ECO:0000256" key="5">
    <source>
        <dbReference type="PIRSR" id="PIRSR615500-1"/>
    </source>
</evidence>
<evidence type="ECO:0000256" key="4">
    <source>
        <dbReference type="ARBA" id="ARBA00022825"/>
    </source>
</evidence>
<dbReference type="InterPro" id="IPR015943">
    <property type="entry name" value="WD40/YVTN_repeat-like_dom_sf"/>
</dbReference>
<protein>
    <submittedName>
        <fullName evidence="12">S8 family serine peptidase</fullName>
    </submittedName>
</protein>
<dbReference type="PANTHER" id="PTHR43806:SF67">
    <property type="entry name" value="EGF-LIKE DOMAIN-CONTAINING PROTEIN"/>
    <property type="match status" value="1"/>
</dbReference>
<dbReference type="InterPro" id="IPR013783">
    <property type="entry name" value="Ig-like_fold"/>
</dbReference>
<dbReference type="Gene3D" id="2.40.10.480">
    <property type="match status" value="1"/>
</dbReference>
<dbReference type="EMBL" id="WOCA01000018">
    <property type="protein sequence ID" value="MUK90198.1"/>
    <property type="molecule type" value="Genomic_DNA"/>
</dbReference>
<evidence type="ECO:0000256" key="3">
    <source>
        <dbReference type="ARBA" id="ARBA00022801"/>
    </source>
</evidence>
<dbReference type="GO" id="GO:0006508">
    <property type="term" value="P:proteolysis"/>
    <property type="evidence" value="ECO:0007669"/>
    <property type="project" value="UniProtKB-KW"/>
</dbReference>
<dbReference type="PROSITE" id="PS00138">
    <property type="entry name" value="SUBTILASE_SER"/>
    <property type="match status" value="1"/>
</dbReference>
<dbReference type="Gene3D" id="2.60.40.10">
    <property type="entry name" value="Immunoglobulins"/>
    <property type="match status" value="1"/>
</dbReference>
<dbReference type="InterPro" id="IPR050131">
    <property type="entry name" value="Peptidase_S8_subtilisin-like"/>
</dbReference>
<dbReference type="Proteomes" id="UP000469125">
    <property type="component" value="Unassembled WGS sequence"/>
</dbReference>
<dbReference type="InterPro" id="IPR010259">
    <property type="entry name" value="S8pro/Inhibitor_I9"/>
</dbReference>
<dbReference type="InterPro" id="IPR023828">
    <property type="entry name" value="Peptidase_S8_Ser-AS"/>
</dbReference>
<dbReference type="Gene3D" id="2.60.40.1120">
    <property type="entry name" value="Carboxypeptidase-like, regulatory domain"/>
    <property type="match status" value="11"/>
</dbReference>
<evidence type="ECO:0000256" key="8">
    <source>
        <dbReference type="SAM" id="MobiDB-lite"/>
    </source>
</evidence>
<dbReference type="InterPro" id="IPR015500">
    <property type="entry name" value="Peptidase_S8_subtilisin-rel"/>
</dbReference>
<dbReference type="SUPFAM" id="SSF49478">
    <property type="entry name" value="Cna protein B-type domain"/>
    <property type="match status" value="1"/>
</dbReference>
<feature type="region of interest" description="Disordered" evidence="8">
    <location>
        <begin position="85"/>
        <end position="104"/>
    </location>
</feature>
<dbReference type="SUPFAM" id="SSF52317">
    <property type="entry name" value="Class I glutamine amidotransferase-like"/>
    <property type="match status" value="2"/>
</dbReference>
<organism evidence="12 13">
    <name type="scientific">Ornithinibacillus caprae</name>
    <dbReference type="NCBI Taxonomy" id="2678566"/>
    <lineage>
        <taxon>Bacteria</taxon>
        <taxon>Bacillati</taxon>
        <taxon>Bacillota</taxon>
        <taxon>Bacilli</taxon>
        <taxon>Bacillales</taxon>
        <taxon>Bacillaceae</taxon>
        <taxon>Ornithinibacillus</taxon>
    </lineage>
</organism>
<feature type="domain" description="Pyrrolo-quinoline quinone repeat" evidence="11">
    <location>
        <begin position="844"/>
        <end position="1051"/>
    </location>
</feature>
<dbReference type="InterPro" id="IPR002372">
    <property type="entry name" value="PQQ_rpt_dom"/>
</dbReference>
<evidence type="ECO:0000259" key="11">
    <source>
        <dbReference type="Pfam" id="PF13360"/>
    </source>
</evidence>
<keyword evidence="13" id="KW-1185">Reference proteome</keyword>
<dbReference type="InterPro" id="IPR008969">
    <property type="entry name" value="CarboxyPept-like_regulatory"/>
</dbReference>
<evidence type="ECO:0000313" key="13">
    <source>
        <dbReference type="Proteomes" id="UP000469125"/>
    </source>
</evidence>
<dbReference type="Pfam" id="PF13360">
    <property type="entry name" value="PQQ_2"/>
    <property type="match status" value="2"/>
</dbReference>
<dbReference type="Pfam" id="PF13715">
    <property type="entry name" value="CarbopepD_reg_2"/>
    <property type="match status" value="1"/>
</dbReference>
<dbReference type="InterPro" id="IPR000209">
    <property type="entry name" value="Peptidase_S8/S53_dom"/>
</dbReference>
<feature type="domain" description="Pyrrolo-quinoline quinone repeat" evidence="11">
    <location>
        <begin position="732"/>
        <end position="818"/>
    </location>
</feature>
<gene>
    <name evidence="12" type="ORF">GMD78_17640</name>
</gene>
<dbReference type="InterPro" id="IPR011047">
    <property type="entry name" value="Quinoprotein_ADH-like_sf"/>
</dbReference>